<feature type="transmembrane region" description="Helical" evidence="12">
    <location>
        <begin position="54"/>
        <end position="80"/>
    </location>
</feature>
<dbReference type="PANTHER" id="PTHR11351:SF31">
    <property type="entry name" value="DESATURASE 1, ISOFORM A-RELATED"/>
    <property type="match status" value="1"/>
</dbReference>
<evidence type="ECO:0000313" key="14">
    <source>
        <dbReference type="Proteomes" id="UP001378592"/>
    </source>
</evidence>
<evidence type="ECO:0000256" key="1">
    <source>
        <dbReference type="ARBA" id="ARBA00004141"/>
    </source>
</evidence>
<evidence type="ECO:0000256" key="4">
    <source>
        <dbReference type="ARBA" id="ARBA00022692"/>
    </source>
</evidence>
<dbReference type="GO" id="GO:0004768">
    <property type="term" value="F:stearoyl-CoA 9-desaturase activity"/>
    <property type="evidence" value="ECO:0007669"/>
    <property type="project" value="TreeGrafter"/>
</dbReference>
<evidence type="ECO:0000256" key="10">
    <source>
        <dbReference type="ARBA" id="ARBA00023160"/>
    </source>
</evidence>
<evidence type="ECO:0000256" key="3">
    <source>
        <dbReference type="ARBA" id="ARBA00022516"/>
    </source>
</evidence>
<evidence type="ECO:0000256" key="8">
    <source>
        <dbReference type="ARBA" id="ARBA00023098"/>
    </source>
</evidence>
<dbReference type="Proteomes" id="UP001378592">
    <property type="component" value="Unassembled WGS sequence"/>
</dbReference>
<comment type="domain">
    <text evidence="11">The histidine box domains are involved in binding the catalytic metal ions.</text>
</comment>
<dbReference type="InterPro" id="IPR015876">
    <property type="entry name" value="Acyl-CoA_DS"/>
</dbReference>
<dbReference type="GO" id="GO:0006636">
    <property type="term" value="P:unsaturated fatty acid biosynthetic process"/>
    <property type="evidence" value="ECO:0007669"/>
    <property type="project" value="TreeGrafter"/>
</dbReference>
<evidence type="ECO:0000256" key="11">
    <source>
        <dbReference type="RuleBase" id="RU000581"/>
    </source>
</evidence>
<comment type="similarity">
    <text evidence="2 11">Belongs to the fatty acid desaturase type 1 family.</text>
</comment>
<comment type="subcellular location">
    <subcellularLocation>
        <location evidence="1">Membrane</location>
        <topology evidence="1">Multi-pass membrane protein</topology>
    </subcellularLocation>
</comment>
<feature type="transmembrane region" description="Helical" evidence="12">
    <location>
        <begin position="205"/>
        <end position="223"/>
    </location>
</feature>
<dbReference type="PANTHER" id="PTHR11351">
    <property type="entry name" value="ACYL-COA DESATURASE"/>
    <property type="match status" value="1"/>
</dbReference>
<evidence type="ECO:0008006" key="15">
    <source>
        <dbReference type="Google" id="ProtNLM"/>
    </source>
</evidence>
<evidence type="ECO:0000256" key="5">
    <source>
        <dbReference type="ARBA" id="ARBA00022832"/>
    </source>
</evidence>
<evidence type="ECO:0000313" key="13">
    <source>
        <dbReference type="EMBL" id="KAK7863366.1"/>
    </source>
</evidence>
<keyword evidence="9 12" id="KW-0472">Membrane</keyword>
<evidence type="ECO:0000256" key="6">
    <source>
        <dbReference type="ARBA" id="ARBA00022989"/>
    </source>
</evidence>
<feature type="transmembrane region" description="Helical" evidence="12">
    <location>
        <begin position="86"/>
        <end position="107"/>
    </location>
</feature>
<keyword evidence="4 11" id="KW-0812">Transmembrane</keyword>
<dbReference type="EMBL" id="JAZDUA010000232">
    <property type="protein sequence ID" value="KAK7863366.1"/>
    <property type="molecule type" value="Genomic_DNA"/>
</dbReference>
<evidence type="ECO:0000256" key="9">
    <source>
        <dbReference type="ARBA" id="ARBA00023136"/>
    </source>
</evidence>
<dbReference type="PRINTS" id="PR00075">
    <property type="entry name" value="FACDDSATRASE"/>
</dbReference>
<dbReference type="CDD" id="cd03505">
    <property type="entry name" value="Delta9-FADS-like"/>
    <property type="match status" value="1"/>
</dbReference>
<dbReference type="GO" id="GO:0005789">
    <property type="term" value="C:endoplasmic reticulum membrane"/>
    <property type="evidence" value="ECO:0007669"/>
    <property type="project" value="TreeGrafter"/>
</dbReference>
<keyword evidence="10 11" id="KW-0275">Fatty acid biosynthesis</keyword>
<comment type="cofactor">
    <cofactor evidence="11">
        <name>Fe(2+)</name>
        <dbReference type="ChEBI" id="CHEBI:29033"/>
    </cofactor>
</comment>
<keyword evidence="14" id="KW-1185">Reference proteome</keyword>
<dbReference type="AlphaFoldDB" id="A0AAN9VIC2"/>
<reference evidence="13 14" key="1">
    <citation type="submission" date="2024-03" db="EMBL/GenBank/DDBJ databases">
        <title>The genome assembly and annotation of the cricket Gryllus longicercus Weissman &amp; Gray.</title>
        <authorList>
            <person name="Szrajer S."/>
            <person name="Gray D."/>
            <person name="Ylla G."/>
        </authorList>
    </citation>
    <scope>NUCLEOTIDE SEQUENCE [LARGE SCALE GENOMIC DNA]</scope>
    <source>
        <strain evidence="13">DAG 2021-001</strain>
        <tissue evidence="13">Whole body minus gut</tissue>
    </source>
</reference>
<keyword evidence="8" id="KW-0443">Lipid metabolism</keyword>
<comment type="caution">
    <text evidence="13">The sequence shown here is derived from an EMBL/GenBank/DDBJ whole genome shotgun (WGS) entry which is preliminary data.</text>
</comment>
<feature type="transmembrane region" description="Helical" evidence="12">
    <location>
        <begin position="229"/>
        <end position="248"/>
    </location>
</feature>
<sequence>MNHFNYQTTAMDLNEESAPSGVLFEEDVAEQEAKMANGGPKKGKKLEEPYRLEIVWFNVLWFVLLHTGALYGVYLIFASAKIYTTLYGFLLCELSLLSITAGVHRLWAHRAYKAKWPLRLTLMILNLLAYQNSIYEWARDHRVHHKFSETNADPVNAKRGFFFSHVGWLLCRKHPEVRAKGGRIDLSDLERDPIVMFQKRHYYKLVPFASFVIPTLIPMYFWGETLSNSWYVATMFRYCLSLNLTWLVNSAAHMWGNKPYDKNINPVENLAVAIGSLGEGWHNFHHVFPWDYKTSELGNYSLNFTNAFIDLAVLLGLAYDLKTVPVSMIKTRVGRTGDGSHDVWGWGDKDLPKELADQTMIENRKTE</sequence>
<gene>
    <name evidence="13" type="ORF">R5R35_004335</name>
</gene>
<keyword evidence="5" id="KW-0276">Fatty acid metabolism</keyword>
<keyword evidence="6 12" id="KW-1133">Transmembrane helix</keyword>
<proteinExistence type="inferred from homology"/>
<evidence type="ECO:0000256" key="12">
    <source>
        <dbReference type="SAM" id="Phobius"/>
    </source>
</evidence>
<accession>A0AAN9VIC2</accession>
<evidence type="ECO:0000256" key="2">
    <source>
        <dbReference type="ARBA" id="ARBA00009295"/>
    </source>
</evidence>
<evidence type="ECO:0000256" key="7">
    <source>
        <dbReference type="ARBA" id="ARBA00023002"/>
    </source>
</evidence>
<keyword evidence="7 11" id="KW-0560">Oxidoreductase</keyword>
<dbReference type="GO" id="GO:0005506">
    <property type="term" value="F:iron ion binding"/>
    <property type="evidence" value="ECO:0007669"/>
    <property type="project" value="TreeGrafter"/>
</dbReference>
<protein>
    <recommendedName>
        <fullName evidence="15">Desaturase</fullName>
    </recommendedName>
</protein>
<keyword evidence="3 11" id="KW-0444">Lipid biosynthesis</keyword>
<name>A0AAN9VIC2_9ORTH</name>
<organism evidence="13 14">
    <name type="scientific">Gryllus longicercus</name>
    <dbReference type="NCBI Taxonomy" id="2509291"/>
    <lineage>
        <taxon>Eukaryota</taxon>
        <taxon>Metazoa</taxon>
        <taxon>Ecdysozoa</taxon>
        <taxon>Arthropoda</taxon>
        <taxon>Hexapoda</taxon>
        <taxon>Insecta</taxon>
        <taxon>Pterygota</taxon>
        <taxon>Neoptera</taxon>
        <taxon>Polyneoptera</taxon>
        <taxon>Orthoptera</taxon>
        <taxon>Ensifera</taxon>
        <taxon>Gryllidea</taxon>
        <taxon>Grylloidea</taxon>
        <taxon>Gryllidae</taxon>
        <taxon>Gryllinae</taxon>
        <taxon>Gryllus</taxon>
    </lineage>
</organism>